<dbReference type="Pfam" id="PF01738">
    <property type="entry name" value="DLH"/>
    <property type="match status" value="1"/>
</dbReference>
<dbReference type="InterPro" id="IPR002925">
    <property type="entry name" value="Dienelactn_hydro"/>
</dbReference>
<evidence type="ECO:0000313" key="5">
    <source>
        <dbReference type="EMBL" id="CAF4132791.1"/>
    </source>
</evidence>
<dbReference type="EMBL" id="CAJNON010000509">
    <property type="protein sequence ID" value="CAF1296042.1"/>
    <property type="molecule type" value="Genomic_DNA"/>
</dbReference>
<sequence>MFAIIAPFSRAFVQKVLSRTHLIKKMSGPCCLDPGAKQTHQARGHVEQIGGINTYKTGQGKSAIVIFTDVFGYSFINIQKVADSFAEGVQATVLIPDLFNEDCIDPNTPNLREKMMSILTPWLEKHPVTDACTTGEKFITTIKEQYQSIQVIGTCYGAKIVVHLLAHPQFSSIIKAGVAAHPSFLVKEEATQIKRPILFLCAETDQSFTPDLRQTFEKELSSNGLGTFIEYPGTQHGFLVRPHGSADVSQQRDKAVQDAVQFFKKNL</sequence>
<dbReference type="EMBL" id="CAJNOG010000687">
    <property type="protein sequence ID" value="CAF1336100.1"/>
    <property type="molecule type" value="Genomic_DNA"/>
</dbReference>
<dbReference type="SUPFAM" id="SSF53474">
    <property type="entry name" value="alpha/beta-Hydrolases"/>
    <property type="match status" value="1"/>
</dbReference>
<evidence type="ECO:0000259" key="1">
    <source>
        <dbReference type="Pfam" id="PF01738"/>
    </source>
</evidence>
<dbReference type="PANTHER" id="PTHR17630">
    <property type="entry name" value="DIENELACTONE HYDROLASE"/>
    <property type="match status" value="1"/>
</dbReference>
<comment type="caution">
    <text evidence="5">The sequence shown here is derived from an EMBL/GenBank/DDBJ whole genome shotgun (WGS) entry which is preliminary data.</text>
</comment>
<name>A0A819X8J0_9BILA</name>
<dbReference type="Proteomes" id="UP000663891">
    <property type="component" value="Unassembled WGS sequence"/>
</dbReference>
<evidence type="ECO:0000313" key="2">
    <source>
        <dbReference type="EMBL" id="CAF1296042.1"/>
    </source>
</evidence>
<dbReference type="Proteomes" id="UP000663881">
    <property type="component" value="Unassembled WGS sequence"/>
</dbReference>
<evidence type="ECO:0000313" key="3">
    <source>
        <dbReference type="EMBL" id="CAF1336100.1"/>
    </source>
</evidence>
<dbReference type="OrthoDB" id="17560at2759"/>
<feature type="domain" description="Dienelactone hydrolase" evidence="1">
    <location>
        <begin position="58"/>
        <end position="265"/>
    </location>
</feature>
<dbReference type="InterPro" id="IPR029058">
    <property type="entry name" value="AB_hydrolase_fold"/>
</dbReference>
<dbReference type="EMBL" id="CAJOAZ010006387">
    <property type="protein sequence ID" value="CAF4132791.1"/>
    <property type="molecule type" value="Genomic_DNA"/>
</dbReference>
<accession>A0A819X8J0</accession>
<reference evidence="5" key="1">
    <citation type="submission" date="2021-02" db="EMBL/GenBank/DDBJ databases">
        <authorList>
            <person name="Nowell W R."/>
        </authorList>
    </citation>
    <scope>NUCLEOTIDE SEQUENCE</scope>
</reference>
<dbReference type="PANTHER" id="PTHR17630:SF44">
    <property type="entry name" value="PROTEIN AIM2"/>
    <property type="match status" value="1"/>
</dbReference>
<evidence type="ECO:0000313" key="6">
    <source>
        <dbReference type="Proteomes" id="UP000663844"/>
    </source>
</evidence>
<organism evidence="5 6">
    <name type="scientific">Adineta steineri</name>
    <dbReference type="NCBI Taxonomy" id="433720"/>
    <lineage>
        <taxon>Eukaryota</taxon>
        <taxon>Metazoa</taxon>
        <taxon>Spiralia</taxon>
        <taxon>Gnathifera</taxon>
        <taxon>Rotifera</taxon>
        <taxon>Eurotatoria</taxon>
        <taxon>Bdelloidea</taxon>
        <taxon>Adinetida</taxon>
        <taxon>Adinetidae</taxon>
        <taxon>Adineta</taxon>
    </lineage>
</organism>
<protein>
    <recommendedName>
        <fullName evidence="1">Dienelactone hydrolase domain-containing protein</fullName>
    </recommendedName>
</protein>
<gene>
    <name evidence="3" type="ORF">JYZ213_LOCUS34226</name>
    <name evidence="4" type="ORF">OKA104_LOCUS2625</name>
    <name evidence="5" type="ORF">OXD698_LOCUS37109</name>
    <name evidence="2" type="ORF">VCS650_LOCUS30778</name>
</gene>
<evidence type="ECO:0000313" key="4">
    <source>
        <dbReference type="EMBL" id="CAF3521614.1"/>
    </source>
</evidence>
<dbReference type="Gene3D" id="3.40.50.1820">
    <property type="entry name" value="alpha/beta hydrolase"/>
    <property type="match status" value="1"/>
</dbReference>
<proteinExistence type="predicted"/>
<dbReference type="AlphaFoldDB" id="A0A819X8J0"/>
<dbReference type="Proteomes" id="UP000663845">
    <property type="component" value="Unassembled WGS sequence"/>
</dbReference>
<dbReference type="GO" id="GO:0016787">
    <property type="term" value="F:hydrolase activity"/>
    <property type="evidence" value="ECO:0007669"/>
    <property type="project" value="InterPro"/>
</dbReference>
<dbReference type="Proteomes" id="UP000663844">
    <property type="component" value="Unassembled WGS sequence"/>
</dbReference>
<dbReference type="EMBL" id="CAJOAY010000072">
    <property type="protein sequence ID" value="CAF3521614.1"/>
    <property type="molecule type" value="Genomic_DNA"/>
</dbReference>